<comment type="similarity">
    <text evidence="2">Belongs to the SusD family.</text>
</comment>
<name>A0A327WUQ1_LARAB</name>
<reference evidence="9 10" key="1">
    <citation type="submission" date="2018-06" db="EMBL/GenBank/DDBJ databases">
        <title>Genomic Encyclopedia of Archaeal and Bacterial Type Strains, Phase II (KMG-II): from individual species to whole genera.</title>
        <authorList>
            <person name="Goeker M."/>
        </authorList>
    </citation>
    <scope>NUCLEOTIDE SEQUENCE [LARGE SCALE GENOMIC DNA]</scope>
    <source>
        <strain evidence="9 10">DSM 21851</strain>
    </source>
</reference>
<dbReference type="InterPro" id="IPR012944">
    <property type="entry name" value="SusD_RagB_dom"/>
</dbReference>
<keyword evidence="4" id="KW-0472">Membrane</keyword>
<dbReference type="Pfam" id="PF07980">
    <property type="entry name" value="SusD_RagB"/>
    <property type="match status" value="1"/>
</dbReference>
<dbReference type="OrthoDB" id="5694214at2"/>
<keyword evidence="3" id="KW-0732">Signal</keyword>
<gene>
    <name evidence="9" type="ORF">LX87_03187</name>
</gene>
<dbReference type="Gene3D" id="1.25.40.390">
    <property type="match status" value="1"/>
</dbReference>
<comment type="subcellular location">
    <subcellularLocation>
        <location evidence="1">Cell outer membrane</location>
    </subcellularLocation>
</comment>
<dbReference type="InterPro" id="IPR011990">
    <property type="entry name" value="TPR-like_helical_dom_sf"/>
</dbReference>
<feature type="domain" description="RagB/SusD" evidence="7">
    <location>
        <begin position="255"/>
        <end position="526"/>
    </location>
</feature>
<accession>A0A327WUQ1</accession>
<keyword evidence="10" id="KW-1185">Reference proteome</keyword>
<feature type="region of interest" description="Disordered" evidence="6">
    <location>
        <begin position="341"/>
        <end position="366"/>
    </location>
</feature>
<evidence type="ECO:0000313" key="10">
    <source>
        <dbReference type="Proteomes" id="UP000248790"/>
    </source>
</evidence>
<protein>
    <submittedName>
        <fullName evidence="9">Putative outer membrane starch-binding protein</fullName>
    </submittedName>
</protein>
<evidence type="ECO:0000256" key="4">
    <source>
        <dbReference type="ARBA" id="ARBA00023136"/>
    </source>
</evidence>
<evidence type="ECO:0000256" key="6">
    <source>
        <dbReference type="SAM" id="MobiDB-lite"/>
    </source>
</evidence>
<dbReference type="Proteomes" id="UP000248790">
    <property type="component" value="Unassembled WGS sequence"/>
</dbReference>
<evidence type="ECO:0000256" key="2">
    <source>
        <dbReference type="ARBA" id="ARBA00006275"/>
    </source>
</evidence>
<evidence type="ECO:0000256" key="3">
    <source>
        <dbReference type="ARBA" id="ARBA00022729"/>
    </source>
</evidence>
<evidence type="ECO:0000256" key="5">
    <source>
        <dbReference type="ARBA" id="ARBA00023237"/>
    </source>
</evidence>
<evidence type="ECO:0000259" key="8">
    <source>
        <dbReference type="Pfam" id="PF14322"/>
    </source>
</evidence>
<dbReference type="RefSeq" id="WP_111629255.1">
    <property type="nucleotide sequence ID" value="NZ_QLMC01000004.1"/>
</dbReference>
<dbReference type="InterPro" id="IPR033985">
    <property type="entry name" value="SusD-like_N"/>
</dbReference>
<feature type="domain" description="SusD-like N-terminal" evidence="8">
    <location>
        <begin position="78"/>
        <end position="214"/>
    </location>
</feature>
<dbReference type="PROSITE" id="PS51257">
    <property type="entry name" value="PROKAR_LIPOPROTEIN"/>
    <property type="match status" value="1"/>
</dbReference>
<evidence type="ECO:0000313" key="9">
    <source>
        <dbReference type="EMBL" id="RAJ95441.1"/>
    </source>
</evidence>
<evidence type="ECO:0000256" key="1">
    <source>
        <dbReference type="ARBA" id="ARBA00004442"/>
    </source>
</evidence>
<keyword evidence="5" id="KW-0998">Cell outer membrane</keyword>
<comment type="caution">
    <text evidence="9">The sequence shown here is derived from an EMBL/GenBank/DDBJ whole genome shotgun (WGS) entry which is preliminary data.</text>
</comment>
<dbReference type="CDD" id="cd08977">
    <property type="entry name" value="SusD"/>
    <property type="match status" value="1"/>
</dbReference>
<proteinExistence type="inferred from homology"/>
<dbReference type="SUPFAM" id="SSF48452">
    <property type="entry name" value="TPR-like"/>
    <property type="match status" value="1"/>
</dbReference>
<dbReference type="AlphaFoldDB" id="A0A327WUQ1"/>
<dbReference type="Pfam" id="PF14322">
    <property type="entry name" value="SusD-like_3"/>
    <property type="match status" value="1"/>
</dbReference>
<evidence type="ECO:0000259" key="7">
    <source>
        <dbReference type="Pfam" id="PF07980"/>
    </source>
</evidence>
<dbReference type="EMBL" id="QLMC01000004">
    <property type="protein sequence ID" value="RAJ95441.1"/>
    <property type="molecule type" value="Genomic_DNA"/>
</dbReference>
<organism evidence="9 10">
    <name type="scientific">Larkinella arboricola</name>
    <dbReference type="NCBI Taxonomy" id="643671"/>
    <lineage>
        <taxon>Bacteria</taxon>
        <taxon>Pseudomonadati</taxon>
        <taxon>Bacteroidota</taxon>
        <taxon>Cytophagia</taxon>
        <taxon>Cytophagales</taxon>
        <taxon>Spirosomataceae</taxon>
        <taxon>Larkinella</taxon>
    </lineage>
</organism>
<sequence length="526" mass="58841">MKTLKNIVLAVVAPALLLGCSPDLLETIPNDRVSSEIFWKTEKDATLAANAVYTYLESAANFTNWDAMSDIGHVTLMWREESVIEKGAYDATYGKILNEWNDAYKGIQAANAFLANVDRITTSNTALIDRLKGEVRTLRAYFYIKLAILYGDVPLVTAPMTVEESRQITRTPVAQVWDFISKELTEAAALLPTAPTEKGRVTKGAALAFNARALLYAGRFKEAAAAAKQVMDLNVYSLYPSYENLFTYAAENNQEVIFDKQHVKDIQSNNIFSLTTPNSVFPQVNSFVPTKQAVDAYRMANGKEITDPTSGFDPKNPYANRDPRLRYSIYVLGSELPNGKLYDSRPGSGTGDAIGNSENSTGTGFNTRKYLNKDDMVQPNNSGINLILMRYAEILLIYAEAKIEANELDQSVLAAINQVRSRPDVKMPAVTTLGSQAEMRKLVRNERQVELAFEGLRYFDIRRWRIAETVVPGILYGMTYTNPAGELVTISLPAFVKVFNKDRDYLWPVPQRERELNPNLTQNPNW</sequence>
<dbReference type="GO" id="GO:0009279">
    <property type="term" value="C:cell outer membrane"/>
    <property type="evidence" value="ECO:0007669"/>
    <property type="project" value="UniProtKB-SubCell"/>
</dbReference>
<feature type="compositionally biased region" description="Polar residues" evidence="6">
    <location>
        <begin position="356"/>
        <end position="366"/>
    </location>
</feature>